<dbReference type="InterPro" id="IPR052823">
    <property type="entry name" value="SXP/RAL-2_related"/>
</dbReference>
<dbReference type="PANTHER" id="PTHR21593:SF36">
    <property type="entry name" value="DUF148 DOMAIN-CONTAINING PROTEIN-RELATED"/>
    <property type="match status" value="1"/>
</dbReference>
<name>A0A0N4ZKP1_PARTI</name>
<dbReference type="WBParaSite" id="PTRK_0000867500.1">
    <property type="protein sequence ID" value="PTRK_0000867500.1"/>
    <property type="gene ID" value="PTRK_0000867500"/>
</dbReference>
<reference evidence="3" key="1">
    <citation type="submission" date="2017-02" db="UniProtKB">
        <authorList>
            <consortium name="WormBaseParasite"/>
        </authorList>
    </citation>
    <scope>IDENTIFICATION</scope>
</reference>
<dbReference type="AlphaFoldDB" id="A0A0N4ZKP1"/>
<feature type="chain" id="PRO_5005891892" evidence="1">
    <location>
        <begin position="18"/>
        <end position="442"/>
    </location>
</feature>
<dbReference type="Gene3D" id="3.80.10.10">
    <property type="entry name" value="Ribonuclease Inhibitor"/>
    <property type="match status" value="1"/>
</dbReference>
<dbReference type="InterPro" id="IPR032675">
    <property type="entry name" value="LRR_dom_sf"/>
</dbReference>
<dbReference type="Proteomes" id="UP000038045">
    <property type="component" value="Unplaced"/>
</dbReference>
<feature type="signal peptide" evidence="1">
    <location>
        <begin position="1"/>
        <end position="17"/>
    </location>
</feature>
<evidence type="ECO:0000256" key="1">
    <source>
        <dbReference type="SAM" id="SignalP"/>
    </source>
</evidence>
<organism evidence="2 3">
    <name type="scientific">Parastrongyloides trichosuri</name>
    <name type="common">Possum-specific nematode worm</name>
    <dbReference type="NCBI Taxonomy" id="131310"/>
    <lineage>
        <taxon>Eukaryota</taxon>
        <taxon>Metazoa</taxon>
        <taxon>Ecdysozoa</taxon>
        <taxon>Nematoda</taxon>
        <taxon>Chromadorea</taxon>
        <taxon>Rhabditida</taxon>
        <taxon>Tylenchina</taxon>
        <taxon>Panagrolaimomorpha</taxon>
        <taxon>Strongyloidoidea</taxon>
        <taxon>Strongyloididae</taxon>
        <taxon>Parastrongyloides</taxon>
    </lineage>
</organism>
<keyword evidence="1" id="KW-0732">Signal</keyword>
<dbReference type="PANTHER" id="PTHR21593">
    <property type="entry name" value="PRION-LIKE- Q/N-RICH -DOMAIN-BEARING PROTEIN PROTEIN"/>
    <property type="match status" value="1"/>
</dbReference>
<evidence type="ECO:0000313" key="3">
    <source>
        <dbReference type="WBParaSite" id="PTRK_0000867500.1"/>
    </source>
</evidence>
<evidence type="ECO:0000313" key="2">
    <source>
        <dbReference type="Proteomes" id="UP000038045"/>
    </source>
</evidence>
<protein>
    <submittedName>
        <fullName evidence="3">LRRNT domain-containing protein</fullName>
    </submittedName>
</protein>
<sequence length="442" mass="51759">MNVYFLLLIVFLQTSHGSIFKCLDNCECDDGEGIIHCHKLGWTLLNLPKTPMRKFKVLRLTDNNLEYLPSEEMLKTKFPDLEGVDVEGNPKFECESLKYYRKLTVFSDCTEDGIIPTKGSTTTQSTSQVDEECDLQCEIANKARDLANYAKIYWKKFVDKLKQFDRENETWIGIKGKENETEKKFPFLKNLSKQQKDDFFNIRKNPTLSKQDVKNNENKWALGISEDVKRAYDLYVAKEDDKRVNYQKALLEASENLSDEAKDVFRRIEAAKANMDISKGEEKTIVRRILSGASSDVKKELKKKLPSQNEFYKTYNTTSDKTYGINPELVKEYLNIKRKSNKTKLEIKNEQAKFIEDLDEDTQKKFRDHLQEVELKNEAKRTKELELYKNLSSEGKEVYDKIKIIRGNDEITYREEEKQIKELFKNLPKKVKNELKAFKNIK</sequence>
<accession>A0A0N4ZKP1</accession>
<keyword evidence="2" id="KW-1185">Reference proteome</keyword>
<proteinExistence type="predicted"/>